<evidence type="ECO:0000256" key="1">
    <source>
        <dbReference type="SAM" id="MobiDB-lite"/>
    </source>
</evidence>
<feature type="region of interest" description="Disordered" evidence="1">
    <location>
        <begin position="18"/>
        <end position="43"/>
    </location>
</feature>
<dbReference type="RefSeq" id="WP_191763364.1">
    <property type="nucleotide sequence ID" value="NZ_JACSPP010000012.1"/>
</dbReference>
<protein>
    <submittedName>
        <fullName evidence="2">Uncharacterized protein</fullName>
    </submittedName>
</protein>
<name>A0ABR8Y706_9BACT</name>
<gene>
    <name evidence="2" type="ORF">H9625_05665</name>
</gene>
<accession>A0ABR8Y706</accession>
<proteinExistence type="predicted"/>
<dbReference type="Proteomes" id="UP000620874">
    <property type="component" value="Unassembled WGS sequence"/>
</dbReference>
<evidence type="ECO:0000313" key="2">
    <source>
        <dbReference type="EMBL" id="MBD8039938.1"/>
    </source>
</evidence>
<keyword evidence="3" id="KW-1185">Reference proteome</keyword>
<dbReference type="EMBL" id="JACSPP010000012">
    <property type="protein sequence ID" value="MBD8039938.1"/>
    <property type="molecule type" value="Genomic_DNA"/>
</dbReference>
<evidence type="ECO:0000313" key="3">
    <source>
        <dbReference type="Proteomes" id="UP000620874"/>
    </source>
</evidence>
<sequence>MLIWDEFLRHFRLCDEEDSGLSDEEQERKRQKNRPKHTRKRIHQAKKNFLEKFKIASK</sequence>
<reference evidence="2 3" key="1">
    <citation type="submission" date="2020-08" db="EMBL/GenBank/DDBJ databases">
        <title>A Genomic Blueprint of the Chicken Gut Microbiome.</title>
        <authorList>
            <person name="Gilroy R."/>
            <person name="Ravi A."/>
            <person name="Getino M."/>
            <person name="Pursley I."/>
            <person name="Horton D.L."/>
            <person name="Alikhan N.-F."/>
            <person name="Baker D."/>
            <person name="Gharbi K."/>
            <person name="Hall N."/>
            <person name="Watson M."/>
            <person name="Adriaenssens E.M."/>
            <person name="Foster-Nyarko E."/>
            <person name="Jarju S."/>
            <person name="Secka A."/>
            <person name="Antonio M."/>
            <person name="Oren A."/>
            <person name="Chaudhuri R."/>
            <person name="La Ragione R.M."/>
            <person name="Hildebrand F."/>
            <person name="Pallen M.J."/>
        </authorList>
    </citation>
    <scope>NUCLEOTIDE SEQUENCE [LARGE SCALE GENOMIC DNA]</scope>
    <source>
        <strain evidence="2 3">Sa1CVN1</strain>
    </source>
</reference>
<feature type="compositionally biased region" description="Basic residues" evidence="1">
    <location>
        <begin position="29"/>
        <end position="43"/>
    </location>
</feature>
<organism evidence="2 3">
    <name type="scientific">Phocaeicola intestinalis</name>
    <dbReference type="NCBI Taxonomy" id="2762212"/>
    <lineage>
        <taxon>Bacteria</taxon>
        <taxon>Pseudomonadati</taxon>
        <taxon>Bacteroidota</taxon>
        <taxon>Bacteroidia</taxon>
        <taxon>Bacteroidales</taxon>
        <taxon>Bacteroidaceae</taxon>
        <taxon>Phocaeicola</taxon>
    </lineage>
</organism>
<comment type="caution">
    <text evidence="2">The sequence shown here is derived from an EMBL/GenBank/DDBJ whole genome shotgun (WGS) entry which is preliminary data.</text>
</comment>